<evidence type="ECO:0000313" key="1">
    <source>
        <dbReference type="EMBL" id="MEJ8656784.1"/>
    </source>
</evidence>
<keyword evidence="2" id="KW-1185">Reference proteome</keyword>
<dbReference type="Proteomes" id="UP001375539">
    <property type="component" value="Unassembled WGS sequence"/>
</dbReference>
<evidence type="ECO:0000313" key="2">
    <source>
        <dbReference type="Proteomes" id="UP001375539"/>
    </source>
</evidence>
<comment type="caution">
    <text evidence="1">The sequence shown here is derived from an EMBL/GenBank/DDBJ whole genome shotgun (WGS) entry which is preliminary data.</text>
</comment>
<proteinExistence type="predicted"/>
<dbReference type="EMBL" id="JBBKAI010000002">
    <property type="protein sequence ID" value="MEJ8656784.1"/>
    <property type="molecule type" value="Genomic_DNA"/>
</dbReference>
<accession>A0ACC6QEK7</accession>
<reference evidence="1" key="1">
    <citation type="submission" date="2024-03" db="EMBL/GenBank/DDBJ databases">
        <title>Novel Streptomyces species of biotechnological and ecological value are a feature of Machair soil.</title>
        <authorList>
            <person name="Prole J.R."/>
            <person name="Goodfellow M."/>
            <person name="Allenby N."/>
            <person name="Ward A.C."/>
        </authorList>
    </citation>
    <scope>NUCLEOTIDE SEQUENCE</scope>
    <source>
        <strain evidence="1">MS1.AVA.4</strain>
    </source>
</reference>
<protein>
    <submittedName>
        <fullName evidence="1">Uncharacterized protein</fullName>
    </submittedName>
</protein>
<gene>
    <name evidence="1" type="ORF">WKI58_09620</name>
</gene>
<organism evidence="1 2">
    <name type="scientific">Streptomyces pratisoli</name>
    <dbReference type="NCBI Taxonomy" id="3139917"/>
    <lineage>
        <taxon>Bacteria</taxon>
        <taxon>Bacillati</taxon>
        <taxon>Actinomycetota</taxon>
        <taxon>Actinomycetes</taxon>
        <taxon>Kitasatosporales</taxon>
        <taxon>Streptomycetaceae</taxon>
        <taxon>Streptomyces</taxon>
    </lineage>
</organism>
<sequence length="304" mass="32911">MLAITVMTENGQRHVRATAERLGELVHRIGGPQDKFLVVQRIPDLPDVFVQVWHETGGDYTLEHRAGAPDRHFQVRVDAPEAVVAAMLGWARHEDDWDAGLGWEPLDLGPAPAAAPELDPDDRKQVEELVQGLLVGGYVTRAGLAEAAEDYLVSGDDRPVSPEQARQLVDRMWLERVAEQAGWEGETDPERLTRAFEALETAGITARENFACCRNCGQSEIGDAGSPGARGFVYFHTQCTDSVAAGYGLMLLYGGFDGSPETTAAVGREVVAALAGVGLATDWDGDPGRAITVTPLDWRKRLVG</sequence>
<name>A0ACC6QEK7_9ACTN</name>